<dbReference type="GO" id="GO:0016887">
    <property type="term" value="F:ATP hydrolysis activity"/>
    <property type="evidence" value="ECO:0007669"/>
    <property type="project" value="InterPro"/>
</dbReference>
<feature type="compositionally biased region" description="Basic and acidic residues" evidence="2">
    <location>
        <begin position="6"/>
        <end position="17"/>
    </location>
</feature>
<gene>
    <name evidence="4" type="ORF">DealDRAFT_3017</name>
</gene>
<comment type="caution">
    <text evidence="4">The sequence shown here is derived from an EMBL/GenBank/DDBJ whole genome shotgun (WGS) entry which is preliminary data.</text>
</comment>
<dbReference type="CDD" id="cd01130">
    <property type="entry name" value="VirB11-like_ATPase"/>
    <property type="match status" value="1"/>
</dbReference>
<dbReference type="Pfam" id="PF00437">
    <property type="entry name" value="T2SSE"/>
    <property type="match status" value="1"/>
</dbReference>
<dbReference type="Gene3D" id="3.40.50.300">
    <property type="entry name" value="P-loop containing nucleotide triphosphate hydrolases"/>
    <property type="match status" value="1"/>
</dbReference>
<name>C0GKK8_DETAL</name>
<dbReference type="eggNOG" id="COG4962">
    <property type="taxonomic scope" value="Bacteria"/>
</dbReference>
<dbReference type="PANTHER" id="PTHR30486">
    <property type="entry name" value="TWITCHING MOTILITY PROTEIN PILT"/>
    <property type="match status" value="1"/>
</dbReference>
<proteinExistence type="inferred from homology"/>
<protein>
    <submittedName>
        <fullName evidence="4">Type II secretion system protein E</fullName>
    </submittedName>
</protein>
<dbReference type="OrthoDB" id="9810761at2"/>
<reference evidence="4 5" key="1">
    <citation type="submission" date="2009-02" db="EMBL/GenBank/DDBJ databases">
        <title>Sequencing of the draft genome and assembly of Dethiobacter alkaliphilus AHT 1.</title>
        <authorList>
            <consortium name="US DOE Joint Genome Institute (JGI-PGF)"/>
            <person name="Lucas S."/>
            <person name="Copeland A."/>
            <person name="Lapidus A."/>
            <person name="Glavina del Rio T."/>
            <person name="Dalin E."/>
            <person name="Tice H."/>
            <person name="Bruce D."/>
            <person name="Goodwin L."/>
            <person name="Pitluck S."/>
            <person name="Larimer F."/>
            <person name="Land M.L."/>
            <person name="Hauser L."/>
            <person name="Muyzer G."/>
        </authorList>
    </citation>
    <scope>NUCLEOTIDE SEQUENCE [LARGE SCALE GENOMIC DNA]</scope>
    <source>
        <strain evidence="4 5">AHT 1</strain>
    </source>
</reference>
<evidence type="ECO:0000313" key="5">
    <source>
        <dbReference type="Proteomes" id="UP000006443"/>
    </source>
</evidence>
<dbReference type="PANTHER" id="PTHR30486:SF15">
    <property type="entry name" value="TYPE II_IV SECRETION SYSTEM ATPASE"/>
    <property type="match status" value="1"/>
</dbReference>
<dbReference type="SUPFAM" id="SSF52540">
    <property type="entry name" value="P-loop containing nucleoside triphosphate hydrolases"/>
    <property type="match status" value="1"/>
</dbReference>
<dbReference type="EMBL" id="ACJM01000025">
    <property type="protein sequence ID" value="EEG76100.1"/>
    <property type="molecule type" value="Genomic_DNA"/>
</dbReference>
<sequence>MSLLERLERVKKQEQTEGKPAQVGLTIEKRAEPQPKNDPYTKLKIKIHKRVIEELGRETEGETDGSLPERLQKLVSETIDQEVSFIPRGDKQRIVTEIVDEAVGFGPIHPLLNDETVSEVMVNGPNQVYVERNGKLVLTDVVFRNDAHVLHIIEKIVAPIGRRIDESSPMVDARLPDGSRVNAIIPPLALCGPSITIRKFAKDPLTVDDLLGFGTLSLEIAAFLEAAVKSKLNVVVSGGTGSGKTTTLNVLSSFIPHDERIVTIEDAAELQLRQDHVVSLETRPPNVEGKGSVTIRDLVKNSLRMRPERIVVGEVRSGEALDMLQAMNTGHDGSLTTGHANSPRDMLSRLETMVLMAGMDLPVRAIREQISSAIDVIVQQSRLRDGSRKITHVTEVQGMEGDIIVMQDLFRFEQTGIDEEGKIIGSFRSTGIRPKFIKQLEASGIELPAVMFADANF</sequence>
<dbReference type="RefSeq" id="WP_008519005.1">
    <property type="nucleotide sequence ID" value="NZ_ACJM01000025.1"/>
</dbReference>
<accession>C0GKK8</accession>
<feature type="domain" description="Bacterial type II secretion system protein E" evidence="3">
    <location>
        <begin position="102"/>
        <end position="383"/>
    </location>
</feature>
<comment type="similarity">
    <text evidence="1">Belongs to the GSP E family.</text>
</comment>
<feature type="compositionally biased region" description="Basic and acidic residues" evidence="2">
    <location>
        <begin position="27"/>
        <end position="39"/>
    </location>
</feature>
<evidence type="ECO:0000259" key="3">
    <source>
        <dbReference type="Pfam" id="PF00437"/>
    </source>
</evidence>
<evidence type="ECO:0000313" key="4">
    <source>
        <dbReference type="EMBL" id="EEG76100.1"/>
    </source>
</evidence>
<dbReference type="FunFam" id="3.40.50.300:FF:000521">
    <property type="entry name" value="Type II secretion system protein E"/>
    <property type="match status" value="1"/>
</dbReference>
<dbReference type="InterPro" id="IPR050921">
    <property type="entry name" value="T4SS_GSP_E_ATPase"/>
</dbReference>
<dbReference type="AlphaFoldDB" id="C0GKK8"/>
<dbReference type="InterPro" id="IPR001482">
    <property type="entry name" value="T2SS/T4SS_dom"/>
</dbReference>
<evidence type="ECO:0000256" key="2">
    <source>
        <dbReference type="SAM" id="MobiDB-lite"/>
    </source>
</evidence>
<evidence type="ECO:0000256" key="1">
    <source>
        <dbReference type="ARBA" id="ARBA00006611"/>
    </source>
</evidence>
<keyword evidence="5" id="KW-1185">Reference proteome</keyword>
<organism evidence="4 5">
    <name type="scientific">Dethiobacter alkaliphilus AHT 1</name>
    <dbReference type="NCBI Taxonomy" id="555088"/>
    <lineage>
        <taxon>Bacteria</taxon>
        <taxon>Bacillati</taxon>
        <taxon>Bacillota</taxon>
        <taxon>Dethiobacteria</taxon>
        <taxon>Dethiobacterales</taxon>
        <taxon>Dethiobacteraceae</taxon>
        <taxon>Dethiobacter</taxon>
    </lineage>
</organism>
<dbReference type="Proteomes" id="UP000006443">
    <property type="component" value="Unassembled WGS sequence"/>
</dbReference>
<dbReference type="InterPro" id="IPR027417">
    <property type="entry name" value="P-loop_NTPase"/>
</dbReference>
<feature type="region of interest" description="Disordered" evidence="2">
    <location>
        <begin position="6"/>
        <end position="39"/>
    </location>
</feature>
<dbReference type="Gene3D" id="3.30.450.380">
    <property type="match status" value="1"/>
</dbReference>
<dbReference type="STRING" id="555088.DealDRAFT_3017"/>